<dbReference type="PANTHER" id="PTHR45953">
    <property type="entry name" value="IDURONATE 2-SULFATASE"/>
    <property type="match status" value="1"/>
</dbReference>
<dbReference type="RefSeq" id="WP_150079107.1">
    <property type="nucleotide sequence ID" value="NZ_VWOX01000018.1"/>
</dbReference>
<dbReference type="InterPro" id="IPR017850">
    <property type="entry name" value="Alkaline_phosphatase_core_sf"/>
</dbReference>
<dbReference type="SUPFAM" id="SSF53649">
    <property type="entry name" value="Alkaline phosphatase-like"/>
    <property type="match status" value="1"/>
</dbReference>
<evidence type="ECO:0000313" key="10">
    <source>
        <dbReference type="Proteomes" id="UP000324479"/>
    </source>
</evidence>
<gene>
    <name evidence="9" type="ORF">FYK55_23625</name>
</gene>
<dbReference type="AlphaFoldDB" id="A0A5M6CWG7"/>
<keyword evidence="10" id="KW-1185">Reference proteome</keyword>
<evidence type="ECO:0000256" key="6">
    <source>
        <dbReference type="ARBA" id="ARBA00022837"/>
    </source>
</evidence>
<keyword evidence="3" id="KW-0479">Metal-binding</keyword>
<feature type="chain" id="PRO_5024364793" evidence="7">
    <location>
        <begin position="26"/>
        <end position="494"/>
    </location>
</feature>
<comment type="similarity">
    <text evidence="2">Belongs to the sulfatase family.</text>
</comment>
<reference evidence="9 10" key="1">
    <citation type="submission" date="2019-08" db="EMBL/GenBank/DDBJ databases">
        <authorList>
            <person name="Dhanesh K."/>
            <person name="Kumar G."/>
            <person name="Sasikala C."/>
            <person name="Venkata Ramana C."/>
        </authorList>
    </citation>
    <scope>NUCLEOTIDE SEQUENCE [LARGE SCALE GENOMIC DNA]</scope>
    <source>
        <strain evidence="9 10">JC645</strain>
    </source>
</reference>
<keyword evidence="5" id="KW-0378">Hydrolase</keyword>
<dbReference type="InterPro" id="IPR000917">
    <property type="entry name" value="Sulfatase_N"/>
</dbReference>
<dbReference type="GO" id="GO:0004423">
    <property type="term" value="F:iduronate-2-sulfatase activity"/>
    <property type="evidence" value="ECO:0007669"/>
    <property type="project" value="InterPro"/>
</dbReference>
<dbReference type="EMBL" id="VWOX01000018">
    <property type="protein sequence ID" value="KAA5539568.1"/>
    <property type="molecule type" value="Genomic_DNA"/>
</dbReference>
<name>A0A5M6CWG7_9BACT</name>
<evidence type="ECO:0000259" key="8">
    <source>
        <dbReference type="Pfam" id="PF00884"/>
    </source>
</evidence>
<feature type="domain" description="Sulfatase N-terminal" evidence="8">
    <location>
        <begin position="31"/>
        <end position="375"/>
    </location>
</feature>
<comment type="cofactor">
    <cofactor evidence="1">
        <name>Ca(2+)</name>
        <dbReference type="ChEBI" id="CHEBI:29108"/>
    </cofactor>
</comment>
<evidence type="ECO:0000256" key="5">
    <source>
        <dbReference type="ARBA" id="ARBA00022801"/>
    </source>
</evidence>
<evidence type="ECO:0000256" key="4">
    <source>
        <dbReference type="ARBA" id="ARBA00022729"/>
    </source>
</evidence>
<protein>
    <submittedName>
        <fullName evidence="9">Sulfatase</fullName>
    </submittedName>
</protein>
<evidence type="ECO:0000256" key="7">
    <source>
        <dbReference type="SAM" id="SignalP"/>
    </source>
</evidence>
<dbReference type="PROSITE" id="PS00523">
    <property type="entry name" value="SULFATASE_1"/>
    <property type="match status" value="1"/>
</dbReference>
<organism evidence="9 10">
    <name type="scientific">Roseiconus nitratireducens</name>
    <dbReference type="NCBI Taxonomy" id="2605748"/>
    <lineage>
        <taxon>Bacteria</taxon>
        <taxon>Pseudomonadati</taxon>
        <taxon>Planctomycetota</taxon>
        <taxon>Planctomycetia</taxon>
        <taxon>Pirellulales</taxon>
        <taxon>Pirellulaceae</taxon>
        <taxon>Roseiconus</taxon>
    </lineage>
</organism>
<accession>A0A5M6CWG7</accession>
<dbReference type="GO" id="GO:0046872">
    <property type="term" value="F:metal ion binding"/>
    <property type="evidence" value="ECO:0007669"/>
    <property type="project" value="UniProtKB-KW"/>
</dbReference>
<dbReference type="Proteomes" id="UP000324479">
    <property type="component" value="Unassembled WGS sequence"/>
</dbReference>
<dbReference type="GO" id="GO:0005737">
    <property type="term" value="C:cytoplasm"/>
    <property type="evidence" value="ECO:0007669"/>
    <property type="project" value="TreeGrafter"/>
</dbReference>
<evidence type="ECO:0000313" key="9">
    <source>
        <dbReference type="EMBL" id="KAA5539568.1"/>
    </source>
</evidence>
<feature type="signal peptide" evidence="7">
    <location>
        <begin position="1"/>
        <end position="25"/>
    </location>
</feature>
<sequence length="494" mass="55281">MKESFVLVVTSLLTLLCGFAANVRAEESKRPNVLFIAFDDLRPALGCYGDSIAVTPNIDRLAARGTVFDRAYCQQAVCSPSRLSLLTGRRPDTIRVWDLSTHFRESLPDVVTLPQHFKNQGYWTQSLGKIYHGSGKPSLDPPSWSVPARFDRVRDPETRYALPRNLKGKGLKRSAVEAAEVSDATYLDGMVCDEAVETLQKLGQQHQPFFLAVGFRKPHLPFCAPKKYWDLYDRERIPLPIVEKHPRNAPELATRSWQELEGYTDVPDDGKLSIDKIRELRHGYYACVSYVDALVGKLLNQLTELELEEDTVIVLWGDHGYHLGEQGLWTKANNYELSTRVPLIVSLPGQARVGTRTGALVEFVDVFPTLADVCGLEAPSGVEGLSFKALLNDPDRRWKRAAFSQFPRAVSGSRHRGHGAIMGYAVRTDRYRYVEWRRWGTDDVLARELYDHDADPHESKNVAGQATYSKAMEELAGVLEGGWRSAVPAAGHGS</sequence>
<evidence type="ECO:0000256" key="3">
    <source>
        <dbReference type="ARBA" id="ARBA00022723"/>
    </source>
</evidence>
<comment type="caution">
    <text evidence="9">The sequence shown here is derived from an EMBL/GenBank/DDBJ whole genome shotgun (WGS) entry which is preliminary data.</text>
</comment>
<keyword evidence="6" id="KW-0106">Calcium</keyword>
<evidence type="ECO:0000256" key="2">
    <source>
        <dbReference type="ARBA" id="ARBA00008779"/>
    </source>
</evidence>
<dbReference type="InterPro" id="IPR035874">
    <property type="entry name" value="IDS"/>
</dbReference>
<keyword evidence="4 7" id="KW-0732">Signal</keyword>
<dbReference type="CDD" id="cd16030">
    <property type="entry name" value="iduronate-2-sulfatase"/>
    <property type="match status" value="1"/>
</dbReference>
<dbReference type="InterPro" id="IPR024607">
    <property type="entry name" value="Sulfatase_CS"/>
</dbReference>
<dbReference type="PANTHER" id="PTHR45953:SF1">
    <property type="entry name" value="IDURONATE 2-SULFATASE"/>
    <property type="match status" value="1"/>
</dbReference>
<evidence type="ECO:0000256" key="1">
    <source>
        <dbReference type="ARBA" id="ARBA00001913"/>
    </source>
</evidence>
<proteinExistence type="inferred from homology"/>
<dbReference type="Pfam" id="PF00884">
    <property type="entry name" value="Sulfatase"/>
    <property type="match status" value="1"/>
</dbReference>
<dbReference type="Gene3D" id="3.40.720.10">
    <property type="entry name" value="Alkaline Phosphatase, subunit A"/>
    <property type="match status" value="1"/>
</dbReference>